<dbReference type="InterPro" id="IPR020103">
    <property type="entry name" value="PsdUridine_synth_cat_dom_sf"/>
</dbReference>
<dbReference type="PANTHER" id="PTHR11142">
    <property type="entry name" value="PSEUDOURIDYLATE SYNTHASE"/>
    <property type="match status" value="1"/>
</dbReference>
<keyword evidence="3 4" id="KW-0413">Isomerase</keyword>
<name>W4Q3Y2_9BACI</name>
<dbReference type="Proteomes" id="UP000018890">
    <property type="component" value="Unassembled WGS sequence"/>
</dbReference>
<dbReference type="STRING" id="1236970.JCM9140_2097"/>
<dbReference type="OrthoDB" id="9811823at2"/>
<proteinExistence type="inferred from homology"/>
<comment type="caution">
    <text evidence="9">The sequence shown here is derived from an EMBL/GenBank/DDBJ whole genome shotgun (WGS) entry which is preliminary data.</text>
</comment>
<dbReference type="InterPro" id="IPR020094">
    <property type="entry name" value="TruA/RsuA/RluB/E/F_N"/>
</dbReference>
<evidence type="ECO:0000313" key="9">
    <source>
        <dbReference type="EMBL" id="GAE26069.1"/>
    </source>
</evidence>
<evidence type="ECO:0000256" key="6">
    <source>
        <dbReference type="PIRSR" id="PIRSR001430-2"/>
    </source>
</evidence>
<dbReference type="InterPro" id="IPR020095">
    <property type="entry name" value="PsdUridine_synth_TruA_C"/>
</dbReference>
<dbReference type="SUPFAM" id="SSF55120">
    <property type="entry name" value="Pseudouridine synthase"/>
    <property type="match status" value="1"/>
</dbReference>
<dbReference type="InterPro" id="IPR020097">
    <property type="entry name" value="PsdUridine_synth_TruA_a/b_dom"/>
</dbReference>
<dbReference type="NCBIfam" id="TIGR00071">
    <property type="entry name" value="hisT_truA"/>
    <property type="match status" value="1"/>
</dbReference>
<comment type="function">
    <text evidence="4">Formation of pseudouridine at positions 38, 39 and 40 in the anticodon stem and loop of transfer RNAs.</text>
</comment>
<evidence type="ECO:0000313" key="10">
    <source>
        <dbReference type="Proteomes" id="UP000018890"/>
    </source>
</evidence>
<dbReference type="FunFam" id="3.30.70.580:FF:000001">
    <property type="entry name" value="tRNA pseudouridine synthase A"/>
    <property type="match status" value="1"/>
</dbReference>
<keyword evidence="10" id="KW-1185">Reference proteome</keyword>
<keyword evidence="2 4" id="KW-0819">tRNA processing</keyword>
<evidence type="ECO:0000256" key="1">
    <source>
        <dbReference type="ARBA" id="ARBA00009375"/>
    </source>
</evidence>
<dbReference type="PANTHER" id="PTHR11142:SF0">
    <property type="entry name" value="TRNA PSEUDOURIDINE SYNTHASE-LIKE 1"/>
    <property type="match status" value="1"/>
</dbReference>
<comment type="caution">
    <text evidence="4">Lacks conserved residue(s) required for the propagation of feature annotation.</text>
</comment>
<feature type="domain" description="Pseudouridine synthase I TruA alpha/beta" evidence="8">
    <location>
        <begin position="8"/>
        <end position="104"/>
    </location>
</feature>
<evidence type="ECO:0000256" key="3">
    <source>
        <dbReference type="ARBA" id="ARBA00023235"/>
    </source>
</evidence>
<dbReference type="RefSeq" id="WP_034745267.1">
    <property type="nucleotide sequence ID" value="NZ_BAUT01000017.1"/>
</dbReference>
<dbReference type="Gene3D" id="3.30.70.580">
    <property type="entry name" value="Pseudouridine synthase I, catalytic domain, N-terminal subdomain"/>
    <property type="match status" value="1"/>
</dbReference>
<dbReference type="PIRSF" id="PIRSF001430">
    <property type="entry name" value="tRNA_psdUrid_synth"/>
    <property type="match status" value="1"/>
</dbReference>
<dbReference type="HAMAP" id="MF_00171">
    <property type="entry name" value="TruA"/>
    <property type="match status" value="1"/>
</dbReference>
<evidence type="ECO:0000256" key="2">
    <source>
        <dbReference type="ARBA" id="ARBA00022694"/>
    </source>
</evidence>
<sequence length="254" mass="28538">MTRVALWVAYEGTNFSGYQTQPNGRTIQDEMEKALSRIHKGAKLRIHSSGRTDTSVHARGQVVHFDTTLTIPAERWPKALNACLPADIRIMEASIVADDFHSRYHAVKKEYRYRVLLRPDGDVFRRNVTHLVSYELSIAKMKKAAEALIGTYDFSSFCAANTSVVDKVRTLYEVSIDYDRDELIFTLVGSGFLYNMVRIIVGTLLEIGAGKRDVEELANILAAKDRTIAGKTAPGSGLFLWKVSYESEIFSDSY</sequence>
<dbReference type="AlphaFoldDB" id="W4Q3Y2"/>
<evidence type="ECO:0000256" key="4">
    <source>
        <dbReference type="HAMAP-Rule" id="MF_00171"/>
    </source>
</evidence>
<dbReference type="Gene3D" id="3.30.70.660">
    <property type="entry name" value="Pseudouridine synthase I, catalytic domain, C-terminal subdomain"/>
    <property type="match status" value="1"/>
</dbReference>
<accession>W4Q3Y2</accession>
<evidence type="ECO:0000256" key="5">
    <source>
        <dbReference type="PIRSR" id="PIRSR001430-1"/>
    </source>
</evidence>
<comment type="catalytic activity">
    <reaction evidence="4 7">
        <text>uridine(38/39/40) in tRNA = pseudouridine(38/39/40) in tRNA</text>
        <dbReference type="Rhea" id="RHEA:22376"/>
        <dbReference type="Rhea" id="RHEA-COMP:10085"/>
        <dbReference type="Rhea" id="RHEA-COMP:10087"/>
        <dbReference type="ChEBI" id="CHEBI:65314"/>
        <dbReference type="ChEBI" id="CHEBI:65315"/>
        <dbReference type="EC" id="5.4.99.12"/>
    </reaction>
</comment>
<dbReference type="GO" id="GO:0003723">
    <property type="term" value="F:RNA binding"/>
    <property type="evidence" value="ECO:0007669"/>
    <property type="project" value="InterPro"/>
</dbReference>
<feature type="domain" description="Pseudouridine synthase I TruA alpha/beta" evidence="8">
    <location>
        <begin position="144"/>
        <end position="246"/>
    </location>
</feature>
<protein>
    <recommendedName>
        <fullName evidence="4">tRNA pseudouridine synthase A</fullName>
        <ecNumber evidence="4">5.4.99.12</ecNumber>
    </recommendedName>
    <alternativeName>
        <fullName evidence="4">tRNA pseudouridine(38-40) synthase</fullName>
    </alternativeName>
    <alternativeName>
        <fullName evidence="4">tRNA pseudouridylate synthase I</fullName>
    </alternativeName>
    <alternativeName>
        <fullName evidence="4">tRNA-uridine isomerase I</fullName>
    </alternativeName>
</protein>
<feature type="binding site" evidence="4 6">
    <location>
        <position position="111"/>
    </location>
    <ligand>
        <name>substrate</name>
    </ligand>
</feature>
<dbReference type="GO" id="GO:0160147">
    <property type="term" value="F:tRNA pseudouridine(38-40) synthase activity"/>
    <property type="evidence" value="ECO:0007669"/>
    <property type="project" value="UniProtKB-EC"/>
</dbReference>
<dbReference type="EMBL" id="BAUT01000017">
    <property type="protein sequence ID" value="GAE26069.1"/>
    <property type="molecule type" value="Genomic_DNA"/>
</dbReference>
<evidence type="ECO:0000256" key="7">
    <source>
        <dbReference type="RuleBase" id="RU003792"/>
    </source>
</evidence>
<dbReference type="InterPro" id="IPR001406">
    <property type="entry name" value="PsdUridine_synth_TruA"/>
</dbReference>
<dbReference type="Pfam" id="PF01416">
    <property type="entry name" value="PseudoU_synth_1"/>
    <property type="match status" value="2"/>
</dbReference>
<dbReference type="GO" id="GO:0031119">
    <property type="term" value="P:tRNA pseudouridine synthesis"/>
    <property type="evidence" value="ECO:0007669"/>
    <property type="project" value="UniProtKB-UniRule"/>
</dbReference>
<gene>
    <name evidence="4" type="primary">truA</name>
    <name evidence="9" type="ORF">JCM9140_2097</name>
</gene>
<reference evidence="9" key="1">
    <citation type="journal article" date="2014" name="Genome Announc.">
        <title>Draft Genome Sequences of Three Alkaliphilic Bacillus Strains, Bacillus wakoensis JCM 9140T, Bacillus akibai JCM 9157T, and Bacillus hemicellulosilyticus JCM 9152T.</title>
        <authorList>
            <person name="Yuki M."/>
            <person name="Oshima K."/>
            <person name="Suda W."/>
            <person name="Oshida Y."/>
            <person name="Kitamura K."/>
            <person name="Iida T."/>
            <person name="Hattori M."/>
            <person name="Ohkuma M."/>
        </authorList>
    </citation>
    <scope>NUCLEOTIDE SEQUENCE [LARGE SCALE GENOMIC DNA]</scope>
    <source>
        <strain evidence="9">JCM 9140</strain>
    </source>
</reference>
<comment type="subunit">
    <text evidence="4">Homodimer.</text>
</comment>
<comment type="similarity">
    <text evidence="1 4 7">Belongs to the tRNA pseudouridine synthase TruA family.</text>
</comment>
<dbReference type="CDD" id="cd02570">
    <property type="entry name" value="PseudoU_synth_EcTruA"/>
    <property type="match status" value="1"/>
</dbReference>
<organism evidence="9 10">
    <name type="scientific">Halalkalibacter wakoensis JCM 9140</name>
    <dbReference type="NCBI Taxonomy" id="1236970"/>
    <lineage>
        <taxon>Bacteria</taxon>
        <taxon>Bacillati</taxon>
        <taxon>Bacillota</taxon>
        <taxon>Bacilli</taxon>
        <taxon>Bacillales</taxon>
        <taxon>Bacillaceae</taxon>
        <taxon>Halalkalibacter</taxon>
    </lineage>
</organism>
<feature type="active site" description="Nucleophile" evidence="4 5">
    <location>
        <position position="53"/>
    </location>
</feature>
<dbReference type="EC" id="5.4.99.12" evidence="4"/>
<evidence type="ECO:0000259" key="8">
    <source>
        <dbReference type="Pfam" id="PF01416"/>
    </source>
</evidence>